<dbReference type="Pfam" id="PF01529">
    <property type="entry name" value="DHHC"/>
    <property type="match status" value="1"/>
</dbReference>
<evidence type="ECO:0000256" key="3">
    <source>
        <dbReference type="ARBA" id="ARBA00022692"/>
    </source>
</evidence>
<dbReference type="PROSITE" id="PS50216">
    <property type="entry name" value="DHHC"/>
    <property type="match status" value="1"/>
</dbReference>
<keyword evidence="2 7" id="KW-0808">Transferase</keyword>
<dbReference type="Proteomes" id="UP000515162">
    <property type="component" value="Chromosome 3L"/>
</dbReference>
<evidence type="ECO:0000256" key="2">
    <source>
        <dbReference type="ARBA" id="ARBA00022679"/>
    </source>
</evidence>
<feature type="transmembrane region" description="Helical" evidence="7">
    <location>
        <begin position="56"/>
        <end position="73"/>
    </location>
</feature>
<dbReference type="GeneID" id="117140996"/>
<evidence type="ECO:0000256" key="1">
    <source>
        <dbReference type="ARBA" id="ARBA00004141"/>
    </source>
</evidence>
<dbReference type="EC" id="2.3.1.225" evidence="7"/>
<evidence type="ECO:0000259" key="8">
    <source>
        <dbReference type="Pfam" id="PF01529"/>
    </source>
</evidence>
<dbReference type="GO" id="GO:0016020">
    <property type="term" value="C:membrane"/>
    <property type="evidence" value="ECO:0007669"/>
    <property type="project" value="UniProtKB-SubCell"/>
</dbReference>
<evidence type="ECO:0000256" key="5">
    <source>
        <dbReference type="ARBA" id="ARBA00023136"/>
    </source>
</evidence>
<proteinExistence type="inferred from homology"/>
<comment type="similarity">
    <text evidence="7">Belongs to the DHHC palmitoyltransferase family.</text>
</comment>
<feature type="domain" description="Palmitoyltransferase DHHC" evidence="8">
    <location>
        <begin position="104"/>
        <end position="236"/>
    </location>
</feature>
<dbReference type="PANTHER" id="PTHR22883:SF452">
    <property type="entry name" value="PALMITOYLTRANSFERASE"/>
    <property type="match status" value="1"/>
</dbReference>
<dbReference type="InterPro" id="IPR001594">
    <property type="entry name" value="Palmitoyltrfase_DHHC"/>
</dbReference>
<dbReference type="AlphaFoldDB" id="A0A6P8JVI6"/>
<dbReference type="GO" id="GO:0019706">
    <property type="term" value="F:protein-cysteine S-palmitoyltransferase activity"/>
    <property type="evidence" value="ECO:0007669"/>
    <property type="project" value="UniProtKB-EC"/>
</dbReference>
<evidence type="ECO:0000256" key="7">
    <source>
        <dbReference type="RuleBase" id="RU079119"/>
    </source>
</evidence>
<sequence>MCFMMIGCKYIVNANPKRFAKIVHPSAVGLILVGTVLFLSVEMFYMLPKIYDPDGLFLKIAWLMALFIVYNLLGNMLACHRKSSAVTSLPKDRQIPCPEEEHLWHFCDHCQMLVPPRSWHCKVCECCILRRDHHCIFTATCVGHNNYRYFFWFTVYMHIGSLLSLATHVNLLIIDEQIRRQYVVLHFSCIFLFLKPMSWELIALNISFVINIYAWILSLIMLGYQIPVLYLNTTFYTPKDHRYNQGLLGNFMASMGKRGLWTFISPSIRSPLPHDGTQWQTKQAPTTI</sequence>
<comment type="domain">
    <text evidence="7">The DHHC domain is required for palmitoyltransferase activity.</text>
</comment>
<protein>
    <recommendedName>
        <fullName evidence="7">Palmitoyltransferase</fullName>
        <ecNumber evidence="7">2.3.1.225</ecNumber>
    </recommendedName>
</protein>
<organism evidence="9 10">
    <name type="scientific">Drosophila mauritiana</name>
    <name type="common">Fruit fly</name>
    <dbReference type="NCBI Taxonomy" id="7226"/>
    <lineage>
        <taxon>Eukaryota</taxon>
        <taxon>Metazoa</taxon>
        <taxon>Ecdysozoa</taxon>
        <taxon>Arthropoda</taxon>
        <taxon>Hexapoda</taxon>
        <taxon>Insecta</taxon>
        <taxon>Pterygota</taxon>
        <taxon>Neoptera</taxon>
        <taxon>Endopterygota</taxon>
        <taxon>Diptera</taxon>
        <taxon>Brachycera</taxon>
        <taxon>Muscomorpha</taxon>
        <taxon>Ephydroidea</taxon>
        <taxon>Drosophilidae</taxon>
        <taxon>Drosophila</taxon>
        <taxon>Sophophora</taxon>
    </lineage>
</organism>
<keyword evidence="6 7" id="KW-0012">Acyltransferase</keyword>
<evidence type="ECO:0000313" key="10">
    <source>
        <dbReference type="RefSeq" id="XP_033160138.1"/>
    </source>
</evidence>
<name>A0A6P8JVI6_DROMA</name>
<reference evidence="10" key="1">
    <citation type="submission" date="2025-08" db="UniProtKB">
        <authorList>
            <consortium name="RefSeq"/>
        </authorList>
    </citation>
    <scope>IDENTIFICATION</scope>
    <source>
        <strain evidence="10">Mau12</strain>
        <tissue evidence="10">Whole Body</tissue>
    </source>
</reference>
<dbReference type="GO" id="GO:0005794">
    <property type="term" value="C:Golgi apparatus"/>
    <property type="evidence" value="ECO:0007669"/>
    <property type="project" value="TreeGrafter"/>
</dbReference>
<keyword evidence="3 7" id="KW-0812">Transmembrane</keyword>
<feature type="transmembrane region" description="Helical" evidence="7">
    <location>
        <begin position="183"/>
        <end position="206"/>
    </location>
</feature>
<comment type="subcellular location">
    <subcellularLocation>
        <location evidence="1">Membrane</location>
        <topology evidence="1">Multi-pass membrane protein</topology>
    </subcellularLocation>
</comment>
<gene>
    <name evidence="10" type="primary">LOC117140996</name>
</gene>
<dbReference type="PANTHER" id="PTHR22883">
    <property type="entry name" value="ZINC FINGER DHHC DOMAIN CONTAINING PROTEIN"/>
    <property type="match status" value="1"/>
</dbReference>
<accession>A0A6P8JVI6</accession>
<dbReference type="GO" id="GO:0006612">
    <property type="term" value="P:protein targeting to membrane"/>
    <property type="evidence" value="ECO:0007669"/>
    <property type="project" value="TreeGrafter"/>
</dbReference>
<evidence type="ECO:0000313" key="9">
    <source>
        <dbReference type="Proteomes" id="UP000515162"/>
    </source>
</evidence>
<keyword evidence="9" id="KW-1185">Reference proteome</keyword>
<keyword evidence="4 7" id="KW-1133">Transmembrane helix</keyword>
<feature type="transmembrane region" description="Helical" evidence="7">
    <location>
        <begin position="212"/>
        <end position="232"/>
    </location>
</feature>
<evidence type="ECO:0000256" key="6">
    <source>
        <dbReference type="ARBA" id="ARBA00023315"/>
    </source>
</evidence>
<dbReference type="GO" id="GO:0005783">
    <property type="term" value="C:endoplasmic reticulum"/>
    <property type="evidence" value="ECO:0007669"/>
    <property type="project" value="TreeGrafter"/>
</dbReference>
<comment type="catalytic activity">
    <reaction evidence="7">
        <text>L-cysteinyl-[protein] + hexadecanoyl-CoA = S-hexadecanoyl-L-cysteinyl-[protein] + CoA</text>
        <dbReference type="Rhea" id="RHEA:36683"/>
        <dbReference type="Rhea" id="RHEA-COMP:10131"/>
        <dbReference type="Rhea" id="RHEA-COMP:11032"/>
        <dbReference type="ChEBI" id="CHEBI:29950"/>
        <dbReference type="ChEBI" id="CHEBI:57287"/>
        <dbReference type="ChEBI" id="CHEBI:57379"/>
        <dbReference type="ChEBI" id="CHEBI:74151"/>
        <dbReference type="EC" id="2.3.1.225"/>
    </reaction>
</comment>
<keyword evidence="5 7" id="KW-0472">Membrane</keyword>
<feature type="transmembrane region" description="Helical" evidence="7">
    <location>
        <begin position="149"/>
        <end position="171"/>
    </location>
</feature>
<feature type="transmembrane region" description="Helical" evidence="7">
    <location>
        <begin position="22"/>
        <end position="44"/>
    </location>
</feature>
<evidence type="ECO:0000256" key="4">
    <source>
        <dbReference type="ARBA" id="ARBA00022989"/>
    </source>
</evidence>
<dbReference type="RefSeq" id="XP_033160138.1">
    <property type="nucleotide sequence ID" value="XM_033304247.1"/>
</dbReference>
<dbReference type="InterPro" id="IPR039859">
    <property type="entry name" value="PFA4/ZDH16/20/ERF2-like"/>
</dbReference>